<name>M4B4Y1_HYAAE</name>
<dbReference type="Proteomes" id="UP000011713">
    <property type="component" value="Unassembled WGS sequence"/>
</dbReference>
<dbReference type="AlphaFoldDB" id="M4B4Y1"/>
<accession>M4B4Y1</accession>
<dbReference type="EMBL" id="JH598325">
    <property type="status" value="NOT_ANNOTATED_CDS"/>
    <property type="molecule type" value="Genomic_DNA"/>
</dbReference>
<dbReference type="HOGENOM" id="CLU_3110494_0_0_1"/>
<reference evidence="1" key="2">
    <citation type="submission" date="2015-06" db="UniProtKB">
        <authorList>
            <consortium name="EnsemblProtists"/>
        </authorList>
    </citation>
    <scope>IDENTIFICATION</scope>
    <source>
        <strain evidence="1">Emoy2</strain>
    </source>
</reference>
<reference evidence="2" key="1">
    <citation type="journal article" date="2010" name="Science">
        <title>Signatures of adaptation to obligate biotrophy in the Hyaloperonospora arabidopsidis genome.</title>
        <authorList>
            <person name="Baxter L."/>
            <person name="Tripathy S."/>
            <person name="Ishaque N."/>
            <person name="Boot N."/>
            <person name="Cabral A."/>
            <person name="Kemen E."/>
            <person name="Thines M."/>
            <person name="Ah-Fong A."/>
            <person name="Anderson R."/>
            <person name="Badejoko W."/>
            <person name="Bittner-Eddy P."/>
            <person name="Boore J.L."/>
            <person name="Chibucos M.C."/>
            <person name="Coates M."/>
            <person name="Dehal P."/>
            <person name="Delehaunty K."/>
            <person name="Dong S."/>
            <person name="Downton P."/>
            <person name="Dumas B."/>
            <person name="Fabro G."/>
            <person name="Fronick C."/>
            <person name="Fuerstenberg S.I."/>
            <person name="Fulton L."/>
            <person name="Gaulin E."/>
            <person name="Govers F."/>
            <person name="Hughes L."/>
            <person name="Humphray S."/>
            <person name="Jiang R.H."/>
            <person name="Judelson H."/>
            <person name="Kamoun S."/>
            <person name="Kyung K."/>
            <person name="Meijer H."/>
            <person name="Minx P."/>
            <person name="Morris P."/>
            <person name="Nelson J."/>
            <person name="Phuntumart V."/>
            <person name="Qutob D."/>
            <person name="Rehmany A."/>
            <person name="Rougon-Cardoso A."/>
            <person name="Ryden P."/>
            <person name="Torto-Alalibo T."/>
            <person name="Studholme D."/>
            <person name="Wang Y."/>
            <person name="Win J."/>
            <person name="Wood J."/>
            <person name="Clifton S.W."/>
            <person name="Rogers J."/>
            <person name="Van den Ackerveken G."/>
            <person name="Jones J.D."/>
            <person name="McDowell J.M."/>
            <person name="Beynon J."/>
            <person name="Tyler B.M."/>
        </authorList>
    </citation>
    <scope>NUCLEOTIDE SEQUENCE [LARGE SCALE GENOMIC DNA]</scope>
    <source>
        <strain evidence="2">Emoy2</strain>
    </source>
</reference>
<keyword evidence="2" id="KW-1185">Reference proteome</keyword>
<proteinExistence type="predicted"/>
<evidence type="ECO:0000313" key="1">
    <source>
        <dbReference type="EnsemblProtists" id="HpaP801331"/>
    </source>
</evidence>
<organism evidence="1 2">
    <name type="scientific">Hyaloperonospora arabidopsidis (strain Emoy2)</name>
    <name type="common">Downy mildew agent</name>
    <name type="synonym">Peronospora arabidopsidis</name>
    <dbReference type="NCBI Taxonomy" id="559515"/>
    <lineage>
        <taxon>Eukaryota</taxon>
        <taxon>Sar</taxon>
        <taxon>Stramenopiles</taxon>
        <taxon>Oomycota</taxon>
        <taxon>Peronosporomycetes</taxon>
        <taxon>Peronosporales</taxon>
        <taxon>Peronosporaceae</taxon>
        <taxon>Hyaloperonospora</taxon>
    </lineage>
</organism>
<dbReference type="InParanoid" id="M4B4Y1"/>
<dbReference type="PROSITE" id="PS51257">
    <property type="entry name" value="PROKAR_LIPOPROTEIN"/>
    <property type="match status" value="1"/>
</dbReference>
<dbReference type="VEuPathDB" id="FungiDB:HpaG801331"/>
<protein>
    <submittedName>
        <fullName evidence="1">Uncharacterized protein</fullName>
    </submittedName>
</protein>
<sequence>MTTRTRTLSGAVAVCCLSRRSSFTTHSAIACVESERWTCDDADRLESQEAG</sequence>
<evidence type="ECO:0000313" key="2">
    <source>
        <dbReference type="Proteomes" id="UP000011713"/>
    </source>
</evidence>
<dbReference type="EnsemblProtists" id="HpaT801331">
    <property type="protein sequence ID" value="HpaP801331"/>
    <property type="gene ID" value="HpaG801331"/>
</dbReference>